<dbReference type="PANTHER" id="PTHR43297">
    <property type="entry name" value="OLIGOPEPTIDE TRANSPORT ATP-BINDING PROTEIN APPD"/>
    <property type="match status" value="1"/>
</dbReference>
<feature type="domain" description="ABC transporter" evidence="10">
    <location>
        <begin position="6"/>
        <end position="255"/>
    </location>
</feature>
<dbReference type="PANTHER" id="PTHR43297:SF14">
    <property type="entry name" value="ATPASE AAA-TYPE CORE DOMAIN-CONTAINING PROTEIN"/>
    <property type="match status" value="1"/>
</dbReference>
<name>A0AAU9E5Q3_9FIRM</name>
<sequence length="331" mass="36504">MNDKVLEINDLVIQYITDDGIVEAVNGININLEKGKTLGLVGETGAGKTTTALSILKLIPNPPGKVVSGSIILDGINLMETSEKDMEKIRGEVASMIFQDPMTALNPVITVGDQISEAISIHQSVSNEEANKKAKEMLELVGIPGERMGEYPHQFSGGMKQRVIIAIALSCSPKLLLADEPTTALDVTIQAQVLKLMKDLKLKFKMAMLMITHDLGVVAKVCDDVAIMYAGRIVEQGTLVDIFNNTKHPYTEGLFNSIPNIDDRKAELKPIRGLMSDPYNLPKGCSFCDRCDYAMDMCKTIKPVKVKFSDTHFVECHLYKENKDFKLDKLK</sequence>
<dbReference type="CDD" id="cd03257">
    <property type="entry name" value="ABC_NikE_OppD_transporters"/>
    <property type="match status" value="1"/>
</dbReference>
<dbReference type="KEGG" id="hprf:HLPR_21290"/>
<dbReference type="PROSITE" id="PS00211">
    <property type="entry name" value="ABC_TRANSPORTER_1"/>
    <property type="match status" value="1"/>
</dbReference>
<evidence type="ECO:0000313" key="11">
    <source>
        <dbReference type="EMBL" id="BEP29798.1"/>
    </source>
</evidence>
<dbReference type="NCBIfam" id="TIGR01727">
    <property type="entry name" value="oligo_HPY"/>
    <property type="match status" value="1"/>
</dbReference>
<comment type="similarity">
    <text evidence="2">Belongs to the ABC transporter superfamily.</text>
</comment>
<dbReference type="InterPro" id="IPR003439">
    <property type="entry name" value="ABC_transporter-like_ATP-bd"/>
</dbReference>
<dbReference type="GO" id="GO:0016887">
    <property type="term" value="F:ATP hydrolysis activity"/>
    <property type="evidence" value="ECO:0007669"/>
    <property type="project" value="InterPro"/>
</dbReference>
<evidence type="ECO:0000259" key="10">
    <source>
        <dbReference type="PROSITE" id="PS50893"/>
    </source>
</evidence>
<dbReference type="GO" id="GO:0005524">
    <property type="term" value="F:ATP binding"/>
    <property type="evidence" value="ECO:0007669"/>
    <property type="project" value="UniProtKB-KW"/>
</dbReference>
<keyword evidence="12" id="KW-1185">Reference proteome</keyword>
<gene>
    <name evidence="11" type="ORF">HLPR_21290</name>
</gene>
<comment type="subcellular location">
    <subcellularLocation>
        <location evidence="1">Cell membrane</location>
        <topology evidence="1">Peripheral membrane protein</topology>
    </subcellularLocation>
</comment>
<organism evidence="11 12">
    <name type="scientific">Helicovermis profundi</name>
    <dbReference type="NCBI Taxonomy" id="3065157"/>
    <lineage>
        <taxon>Bacteria</taxon>
        <taxon>Bacillati</taxon>
        <taxon>Bacillota</taxon>
        <taxon>Clostridia</taxon>
        <taxon>Helicovermis</taxon>
    </lineage>
</organism>
<keyword evidence="9" id="KW-0472">Membrane</keyword>
<dbReference type="InterPro" id="IPR050388">
    <property type="entry name" value="ABC_Ni/Peptide_Import"/>
</dbReference>
<dbReference type="InterPro" id="IPR013563">
    <property type="entry name" value="Oligopep_ABC_C"/>
</dbReference>
<evidence type="ECO:0000256" key="8">
    <source>
        <dbReference type="ARBA" id="ARBA00022967"/>
    </source>
</evidence>
<dbReference type="PROSITE" id="PS50893">
    <property type="entry name" value="ABC_TRANSPORTER_2"/>
    <property type="match status" value="1"/>
</dbReference>
<keyword evidence="5" id="KW-0997">Cell inner membrane</keyword>
<dbReference type="AlphaFoldDB" id="A0AAU9E5Q3"/>
<keyword evidence="3" id="KW-0813">Transport</keyword>
<dbReference type="SMART" id="SM00382">
    <property type="entry name" value="AAA"/>
    <property type="match status" value="1"/>
</dbReference>
<keyword evidence="6" id="KW-0547">Nucleotide-binding</keyword>
<evidence type="ECO:0000256" key="2">
    <source>
        <dbReference type="ARBA" id="ARBA00005417"/>
    </source>
</evidence>
<reference evidence="11 12" key="1">
    <citation type="submission" date="2023-08" db="EMBL/GenBank/DDBJ databases">
        <title>Helicovermis profunda gen. nov., sp. nov., a novel mesophilic, fermentative bacterium within the Bacillota from a deep-sea hydrothermal vent chimney.</title>
        <authorList>
            <person name="Miyazaki U."/>
            <person name="Mizutani D."/>
            <person name="Hashimoto Y."/>
            <person name="Tame A."/>
            <person name="Sawayama S."/>
            <person name="Miyazaki J."/>
            <person name="Takai K."/>
            <person name="Nakagawa S."/>
        </authorList>
    </citation>
    <scope>NUCLEOTIDE SEQUENCE [LARGE SCALE GENOMIC DNA]</scope>
    <source>
        <strain evidence="11 12">S502</strain>
    </source>
</reference>
<evidence type="ECO:0000256" key="6">
    <source>
        <dbReference type="ARBA" id="ARBA00022741"/>
    </source>
</evidence>
<dbReference type="Gene3D" id="3.40.50.300">
    <property type="entry name" value="P-loop containing nucleotide triphosphate hydrolases"/>
    <property type="match status" value="1"/>
</dbReference>
<dbReference type="InterPro" id="IPR017871">
    <property type="entry name" value="ABC_transporter-like_CS"/>
</dbReference>
<protein>
    <submittedName>
        <fullName evidence="11">ABC transporter ATP-binding protein</fullName>
    </submittedName>
</protein>
<evidence type="ECO:0000256" key="3">
    <source>
        <dbReference type="ARBA" id="ARBA00022448"/>
    </source>
</evidence>
<dbReference type="EMBL" id="AP028654">
    <property type="protein sequence ID" value="BEP29798.1"/>
    <property type="molecule type" value="Genomic_DNA"/>
</dbReference>
<evidence type="ECO:0000256" key="9">
    <source>
        <dbReference type="ARBA" id="ARBA00023136"/>
    </source>
</evidence>
<dbReference type="Proteomes" id="UP001321786">
    <property type="component" value="Chromosome"/>
</dbReference>
<dbReference type="GO" id="GO:0015833">
    <property type="term" value="P:peptide transport"/>
    <property type="evidence" value="ECO:0007669"/>
    <property type="project" value="InterPro"/>
</dbReference>
<dbReference type="InterPro" id="IPR027417">
    <property type="entry name" value="P-loop_NTPase"/>
</dbReference>
<dbReference type="Pfam" id="PF08352">
    <property type="entry name" value="oligo_HPY"/>
    <property type="match status" value="1"/>
</dbReference>
<dbReference type="InterPro" id="IPR003593">
    <property type="entry name" value="AAA+_ATPase"/>
</dbReference>
<dbReference type="RefSeq" id="WP_338535412.1">
    <property type="nucleotide sequence ID" value="NZ_AP028654.1"/>
</dbReference>
<evidence type="ECO:0000313" key="12">
    <source>
        <dbReference type="Proteomes" id="UP001321786"/>
    </source>
</evidence>
<dbReference type="GO" id="GO:0005886">
    <property type="term" value="C:plasma membrane"/>
    <property type="evidence" value="ECO:0007669"/>
    <property type="project" value="UniProtKB-SubCell"/>
</dbReference>
<accession>A0AAU9E5Q3</accession>
<evidence type="ECO:0000256" key="4">
    <source>
        <dbReference type="ARBA" id="ARBA00022475"/>
    </source>
</evidence>
<keyword evidence="8" id="KW-1278">Translocase</keyword>
<keyword evidence="4" id="KW-1003">Cell membrane</keyword>
<dbReference type="SUPFAM" id="SSF52540">
    <property type="entry name" value="P-loop containing nucleoside triphosphate hydrolases"/>
    <property type="match status" value="1"/>
</dbReference>
<keyword evidence="7 11" id="KW-0067">ATP-binding</keyword>
<evidence type="ECO:0000256" key="5">
    <source>
        <dbReference type="ARBA" id="ARBA00022519"/>
    </source>
</evidence>
<evidence type="ECO:0000256" key="1">
    <source>
        <dbReference type="ARBA" id="ARBA00004202"/>
    </source>
</evidence>
<proteinExistence type="inferred from homology"/>
<dbReference type="Pfam" id="PF00005">
    <property type="entry name" value="ABC_tran"/>
    <property type="match status" value="1"/>
</dbReference>
<evidence type="ECO:0000256" key="7">
    <source>
        <dbReference type="ARBA" id="ARBA00022840"/>
    </source>
</evidence>
<dbReference type="FunFam" id="3.40.50.300:FF:000016">
    <property type="entry name" value="Oligopeptide ABC transporter ATP-binding component"/>
    <property type="match status" value="1"/>
</dbReference>